<evidence type="ECO:0000313" key="2">
    <source>
        <dbReference type="Proteomes" id="UP000217182"/>
    </source>
</evidence>
<gene>
    <name evidence="1" type="ORF">AWC35_01655</name>
</gene>
<dbReference type="EMBL" id="CP014136">
    <property type="protein sequence ID" value="ATA18158.1"/>
    <property type="molecule type" value="Genomic_DNA"/>
</dbReference>
<dbReference type="AlphaFoldDB" id="A0A250AW16"/>
<dbReference type="Proteomes" id="UP000217182">
    <property type="component" value="Chromosome"/>
</dbReference>
<protein>
    <submittedName>
        <fullName evidence="1">Uncharacterized protein</fullName>
    </submittedName>
</protein>
<sequence>MRFFFANSFNPDKVFTMRRDFFHTVRQRRSGRRQSNIIALGSYKRLTKSHERIKGAIAMKASQFLPDMF</sequence>
<proteinExistence type="predicted"/>
<reference evidence="1 2" key="1">
    <citation type="submission" date="2016-01" db="EMBL/GenBank/DDBJ databases">
        <authorList>
            <person name="Oliw E.H."/>
        </authorList>
    </citation>
    <scope>NUCLEOTIDE SEQUENCE [LARGE SCALE GENOMIC DNA]</scope>
    <source>
        <strain evidence="1 2">FRB97</strain>
    </source>
</reference>
<keyword evidence="2" id="KW-1185">Reference proteome</keyword>
<dbReference type="KEGG" id="gqu:AWC35_01655"/>
<name>A0A250AW16_9GAMM</name>
<organism evidence="1 2">
    <name type="scientific">Gibbsiella quercinecans</name>
    <dbReference type="NCBI Taxonomy" id="929813"/>
    <lineage>
        <taxon>Bacteria</taxon>
        <taxon>Pseudomonadati</taxon>
        <taxon>Pseudomonadota</taxon>
        <taxon>Gammaproteobacteria</taxon>
        <taxon>Enterobacterales</taxon>
        <taxon>Yersiniaceae</taxon>
        <taxon>Gibbsiella</taxon>
    </lineage>
</organism>
<evidence type="ECO:0000313" key="1">
    <source>
        <dbReference type="EMBL" id="ATA18158.1"/>
    </source>
</evidence>
<accession>A0A250AW16</accession>